<protein>
    <submittedName>
        <fullName evidence="2">Uncharacterized protein</fullName>
    </submittedName>
</protein>
<feature type="transmembrane region" description="Helical" evidence="1">
    <location>
        <begin position="12"/>
        <end position="31"/>
    </location>
</feature>
<evidence type="ECO:0000313" key="2">
    <source>
        <dbReference type="EMBL" id="JAH72836.1"/>
    </source>
</evidence>
<dbReference type="AlphaFoldDB" id="A0A0E9V4C3"/>
<proteinExistence type="predicted"/>
<name>A0A0E9V4C3_ANGAN</name>
<reference evidence="2" key="1">
    <citation type="submission" date="2014-11" db="EMBL/GenBank/DDBJ databases">
        <authorList>
            <person name="Amaro Gonzalez C."/>
        </authorList>
    </citation>
    <scope>NUCLEOTIDE SEQUENCE</scope>
</reference>
<keyword evidence="1" id="KW-0472">Membrane</keyword>
<reference evidence="2" key="2">
    <citation type="journal article" date="2015" name="Fish Shellfish Immunol.">
        <title>Early steps in the European eel (Anguilla anguilla)-Vibrio vulnificus interaction in the gills: Role of the RtxA13 toxin.</title>
        <authorList>
            <person name="Callol A."/>
            <person name="Pajuelo D."/>
            <person name="Ebbesson L."/>
            <person name="Teles M."/>
            <person name="MacKenzie S."/>
            <person name="Amaro C."/>
        </authorList>
    </citation>
    <scope>NUCLEOTIDE SEQUENCE</scope>
</reference>
<sequence>MRKQVLPCGKHWALLSSSVVLAAVLYFILFFCSYSSAYSTLVQEPCSHSLL</sequence>
<accession>A0A0E9V4C3</accession>
<keyword evidence="1" id="KW-1133">Transmembrane helix</keyword>
<dbReference type="EMBL" id="GBXM01035741">
    <property type="protein sequence ID" value="JAH72836.1"/>
    <property type="molecule type" value="Transcribed_RNA"/>
</dbReference>
<evidence type="ECO:0000256" key="1">
    <source>
        <dbReference type="SAM" id="Phobius"/>
    </source>
</evidence>
<keyword evidence="1" id="KW-0812">Transmembrane</keyword>
<organism evidence="2">
    <name type="scientific">Anguilla anguilla</name>
    <name type="common">European freshwater eel</name>
    <name type="synonym">Muraena anguilla</name>
    <dbReference type="NCBI Taxonomy" id="7936"/>
    <lineage>
        <taxon>Eukaryota</taxon>
        <taxon>Metazoa</taxon>
        <taxon>Chordata</taxon>
        <taxon>Craniata</taxon>
        <taxon>Vertebrata</taxon>
        <taxon>Euteleostomi</taxon>
        <taxon>Actinopterygii</taxon>
        <taxon>Neopterygii</taxon>
        <taxon>Teleostei</taxon>
        <taxon>Anguilliformes</taxon>
        <taxon>Anguillidae</taxon>
        <taxon>Anguilla</taxon>
    </lineage>
</organism>